<accession>A9P9T8</accession>
<name>A9P9T8_POPTR</name>
<protein>
    <submittedName>
        <fullName evidence="1">Uncharacterized protein</fullName>
    </submittedName>
</protein>
<dbReference type="EMBL" id="EF144939">
    <property type="protein sequence ID" value="ABK93141.1"/>
    <property type="molecule type" value="mRNA"/>
</dbReference>
<organism evidence="1">
    <name type="scientific">Populus trichocarpa</name>
    <name type="common">Western balsam poplar</name>
    <name type="synonym">Populus balsamifera subsp. trichocarpa</name>
    <dbReference type="NCBI Taxonomy" id="3694"/>
    <lineage>
        <taxon>Eukaryota</taxon>
        <taxon>Viridiplantae</taxon>
        <taxon>Streptophyta</taxon>
        <taxon>Embryophyta</taxon>
        <taxon>Tracheophyta</taxon>
        <taxon>Spermatophyta</taxon>
        <taxon>Magnoliopsida</taxon>
        <taxon>eudicotyledons</taxon>
        <taxon>Gunneridae</taxon>
        <taxon>Pentapetalae</taxon>
        <taxon>rosids</taxon>
        <taxon>fabids</taxon>
        <taxon>Malpighiales</taxon>
        <taxon>Salicaceae</taxon>
        <taxon>Saliceae</taxon>
        <taxon>Populus</taxon>
    </lineage>
</organism>
<sequence>MRYTTRIREKLLQRHKCITSMLGMNAPSMSFTFVSEISTKPCTSSISSLNNPKRYLLGLLYIGKCMRFPFFFYTYVNKGCED</sequence>
<evidence type="ECO:0000313" key="1">
    <source>
        <dbReference type="EMBL" id="ABK93141.1"/>
    </source>
</evidence>
<proteinExistence type="evidence at transcript level"/>
<reference evidence="1" key="1">
    <citation type="journal article" date="2008" name="BMC Genomics">
        <title>Analysis of 4,664 high-quality sequence-finished poplar full-length cDNA clones and their utility for the discovery of genes responding to insect feeding.</title>
        <authorList>
            <person name="Ralph S.G."/>
            <person name="Chun H.J."/>
            <person name="Cooper D."/>
            <person name="Kirkpatrick R."/>
            <person name="Kolosova N."/>
            <person name="Gunter L."/>
            <person name="Tuskan G.A."/>
            <person name="Douglas C.J."/>
            <person name="Holt R.A."/>
            <person name="Jones S.J."/>
            <person name="Marra M.A."/>
            <person name="Bohlmann J."/>
        </authorList>
    </citation>
    <scope>NUCLEOTIDE SEQUENCE</scope>
    <source>
        <tissue evidence="1">Phloem and cambium</tissue>
    </source>
</reference>
<dbReference type="AlphaFoldDB" id="A9P9T8"/>